<dbReference type="SUPFAM" id="SSF88659">
    <property type="entry name" value="Sigma3 and sigma4 domains of RNA polymerase sigma factors"/>
    <property type="match status" value="1"/>
</dbReference>
<dbReference type="Pfam" id="PF08281">
    <property type="entry name" value="Sigma70_r4_2"/>
    <property type="match status" value="1"/>
</dbReference>
<dbReference type="InterPro" id="IPR014284">
    <property type="entry name" value="RNA_pol_sigma-70_dom"/>
</dbReference>
<dbReference type="Gene3D" id="1.10.1740.10">
    <property type="match status" value="1"/>
</dbReference>
<keyword evidence="3" id="KW-0731">Sigma factor</keyword>
<dbReference type="AlphaFoldDB" id="A0A399CUE5"/>
<dbReference type="PANTHER" id="PTHR43133">
    <property type="entry name" value="RNA POLYMERASE ECF-TYPE SIGMA FACTO"/>
    <property type="match status" value="1"/>
</dbReference>
<evidence type="ECO:0000313" key="7">
    <source>
        <dbReference type="EMBL" id="RIH63117.1"/>
    </source>
</evidence>
<dbReference type="GO" id="GO:0006352">
    <property type="term" value="P:DNA-templated transcription initiation"/>
    <property type="evidence" value="ECO:0007669"/>
    <property type="project" value="InterPro"/>
</dbReference>
<dbReference type="InterPro" id="IPR013249">
    <property type="entry name" value="RNA_pol_sigma70_r4_t2"/>
</dbReference>
<dbReference type="Gene3D" id="1.10.10.10">
    <property type="entry name" value="Winged helix-like DNA-binding domain superfamily/Winged helix DNA-binding domain"/>
    <property type="match status" value="1"/>
</dbReference>
<dbReference type="EMBL" id="QWET01000025">
    <property type="protein sequence ID" value="RIH63117.1"/>
    <property type="molecule type" value="Genomic_DNA"/>
</dbReference>
<dbReference type="NCBIfam" id="TIGR02937">
    <property type="entry name" value="sigma70-ECF"/>
    <property type="match status" value="1"/>
</dbReference>
<dbReference type="GO" id="GO:0003677">
    <property type="term" value="F:DNA binding"/>
    <property type="evidence" value="ECO:0007669"/>
    <property type="project" value="InterPro"/>
</dbReference>
<dbReference type="PANTHER" id="PTHR43133:SF46">
    <property type="entry name" value="RNA POLYMERASE SIGMA-70 FACTOR ECF SUBFAMILY"/>
    <property type="match status" value="1"/>
</dbReference>
<comment type="caution">
    <text evidence="7">The sequence shown here is derived from an EMBL/GenBank/DDBJ whole genome shotgun (WGS) entry which is preliminary data.</text>
</comment>
<organism evidence="7 8">
    <name type="scientific">Mariniphaga sediminis</name>
    <dbReference type="NCBI Taxonomy" id="1628158"/>
    <lineage>
        <taxon>Bacteria</taxon>
        <taxon>Pseudomonadati</taxon>
        <taxon>Bacteroidota</taxon>
        <taxon>Bacteroidia</taxon>
        <taxon>Marinilabiliales</taxon>
        <taxon>Prolixibacteraceae</taxon>
        <taxon>Mariniphaga</taxon>
    </lineage>
</organism>
<dbReference type="InterPro" id="IPR013325">
    <property type="entry name" value="RNA_pol_sigma_r2"/>
</dbReference>
<feature type="domain" description="RNA polymerase sigma-70 region 2" evidence="5">
    <location>
        <begin position="24"/>
        <end position="89"/>
    </location>
</feature>
<protein>
    <submittedName>
        <fullName evidence="7">RNA polymerase sigma-70 factor</fullName>
    </submittedName>
</protein>
<proteinExistence type="inferred from homology"/>
<evidence type="ECO:0000313" key="8">
    <source>
        <dbReference type="Proteomes" id="UP000266441"/>
    </source>
</evidence>
<dbReference type="NCBIfam" id="TIGR02985">
    <property type="entry name" value="Sig70_bacteroi1"/>
    <property type="match status" value="1"/>
</dbReference>
<feature type="domain" description="RNA polymerase sigma factor 70 region 4 type 2" evidence="6">
    <location>
        <begin position="126"/>
        <end position="177"/>
    </location>
</feature>
<dbReference type="CDD" id="cd06171">
    <property type="entry name" value="Sigma70_r4"/>
    <property type="match status" value="1"/>
</dbReference>
<evidence type="ECO:0000259" key="5">
    <source>
        <dbReference type="Pfam" id="PF04542"/>
    </source>
</evidence>
<dbReference type="OrthoDB" id="9782991at2"/>
<dbReference type="Proteomes" id="UP000266441">
    <property type="component" value="Unassembled WGS sequence"/>
</dbReference>
<dbReference type="InterPro" id="IPR007627">
    <property type="entry name" value="RNA_pol_sigma70_r2"/>
</dbReference>
<reference evidence="7 8" key="1">
    <citation type="journal article" date="2015" name="Int. J. Syst. Evol. Microbiol.">
        <title>Mariniphaga sediminis sp. nov., isolated from coastal sediment.</title>
        <authorList>
            <person name="Wang F.Q."/>
            <person name="Shen Q.Y."/>
            <person name="Chen G.J."/>
            <person name="Du Z.J."/>
        </authorList>
    </citation>
    <scope>NUCLEOTIDE SEQUENCE [LARGE SCALE GENOMIC DNA]</scope>
    <source>
        <strain evidence="7 8">SY21</strain>
    </source>
</reference>
<evidence type="ECO:0000256" key="1">
    <source>
        <dbReference type="ARBA" id="ARBA00010641"/>
    </source>
</evidence>
<accession>A0A399CUE5</accession>
<dbReference type="GO" id="GO:0016987">
    <property type="term" value="F:sigma factor activity"/>
    <property type="evidence" value="ECO:0007669"/>
    <property type="project" value="UniProtKB-KW"/>
</dbReference>
<keyword evidence="2" id="KW-0805">Transcription regulation</keyword>
<comment type="similarity">
    <text evidence="1">Belongs to the sigma-70 factor family. ECF subfamily.</text>
</comment>
<dbReference type="SUPFAM" id="SSF88946">
    <property type="entry name" value="Sigma2 domain of RNA polymerase sigma factors"/>
    <property type="match status" value="1"/>
</dbReference>
<gene>
    <name evidence="7" type="ORF">D1164_21150</name>
</gene>
<dbReference type="InterPro" id="IPR039425">
    <property type="entry name" value="RNA_pol_sigma-70-like"/>
</dbReference>
<dbReference type="RefSeq" id="WP_119351903.1">
    <property type="nucleotide sequence ID" value="NZ_QWET01000025.1"/>
</dbReference>
<evidence type="ECO:0000256" key="3">
    <source>
        <dbReference type="ARBA" id="ARBA00023082"/>
    </source>
</evidence>
<dbReference type="InterPro" id="IPR014327">
    <property type="entry name" value="RNA_pol_sigma70_bacteroid"/>
</dbReference>
<evidence type="ECO:0000256" key="4">
    <source>
        <dbReference type="ARBA" id="ARBA00023163"/>
    </source>
</evidence>
<evidence type="ECO:0000259" key="6">
    <source>
        <dbReference type="Pfam" id="PF08281"/>
    </source>
</evidence>
<dbReference type="InterPro" id="IPR036388">
    <property type="entry name" value="WH-like_DNA-bd_sf"/>
</dbReference>
<sequence>MNENEQQLFERLKNSDEAAFRVIYNNYSSKLYYFVFEFIPLKDVAENIVQDTFVTLWNRRKELKDNTNLASYLFTGAKNNALYRLRDKKYRQKLFSDAIDVSELNLNVDALATADTSAFAFQEIEQIIQKTLSSLPPQCRKVFELSRFREMKNKEIAEELNISVRTVEGHISKGIKAFKIALKDYLPLVAYLFVV</sequence>
<evidence type="ECO:0000256" key="2">
    <source>
        <dbReference type="ARBA" id="ARBA00023015"/>
    </source>
</evidence>
<keyword evidence="8" id="KW-1185">Reference proteome</keyword>
<name>A0A399CUE5_9BACT</name>
<dbReference type="InterPro" id="IPR013324">
    <property type="entry name" value="RNA_pol_sigma_r3/r4-like"/>
</dbReference>
<dbReference type="Pfam" id="PF04542">
    <property type="entry name" value="Sigma70_r2"/>
    <property type="match status" value="1"/>
</dbReference>
<keyword evidence="4" id="KW-0804">Transcription</keyword>